<gene>
    <name evidence="2" type="ORF">C1645_840332</name>
</gene>
<dbReference type="STRING" id="658196.A0A397S4E0"/>
<protein>
    <submittedName>
        <fullName evidence="2">Uncharacterized protein</fullName>
    </submittedName>
</protein>
<accession>A0A397S4E0</accession>
<evidence type="ECO:0000256" key="1">
    <source>
        <dbReference type="SAM" id="MobiDB-lite"/>
    </source>
</evidence>
<dbReference type="Proteomes" id="UP000265703">
    <property type="component" value="Unassembled WGS sequence"/>
</dbReference>
<sequence>MKYGIHFNNNNANENILATLEEVDNIFFVENLSSDSKENISDSEETTSDSSNHEDNNDIDNLNENFNEMHLITLNFGKCSCSPNCYEKIGYEQFLACRMEFESLNKNMHDMVIKEQLLAFQQDENTKKVKTNNRKFLHFKYCFNNSLVICRNTYQNLTGIGYTYLDTIIKHF</sequence>
<evidence type="ECO:0000313" key="2">
    <source>
        <dbReference type="EMBL" id="RIA79589.1"/>
    </source>
</evidence>
<organism evidence="2 3">
    <name type="scientific">Glomus cerebriforme</name>
    <dbReference type="NCBI Taxonomy" id="658196"/>
    <lineage>
        <taxon>Eukaryota</taxon>
        <taxon>Fungi</taxon>
        <taxon>Fungi incertae sedis</taxon>
        <taxon>Mucoromycota</taxon>
        <taxon>Glomeromycotina</taxon>
        <taxon>Glomeromycetes</taxon>
        <taxon>Glomerales</taxon>
        <taxon>Glomeraceae</taxon>
        <taxon>Glomus</taxon>
    </lineage>
</organism>
<keyword evidence="3" id="KW-1185">Reference proteome</keyword>
<name>A0A397S4E0_9GLOM</name>
<comment type="caution">
    <text evidence="2">The sequence shown here is derived from an EMBL/GenBank/DDBJ whole genome shotgun (WGS) entry which is preliminary data.</text>
</comment>
<proteinExistence type="predicted"/>
<reference evidence="2 3" key="1">
    <citation type="submission" date="2018-06" db="EMBL/GenBank/DDBJ databases">
        <title>Comparative genomics reveals the genomic features of Rhizophagus irregularis, R. cerebriforme, R. diaphanum and Gigaspora rosea, and their symbiotic lifestyle signature.</title>
        <authorList>
            <person name="Morin E."/>
            <person name="San Clemente H."/>
            <person name="Chen E.C.H."/>
            <person name="De La Providencia I."/>
            <person name="Hainaut M."/>
            <person name="Kuo A."/>
            <person name="Kohler A."/>
            <person name="Murat C."/>
            <person name="Tang N."/>
            <person name="Roy S."/>
            <person name="Loubradou J."/>
            <person name="Henrissat B."/>
            <person name="Grigoriev I.V."/>
            <person name="Corradi N."/>
            <person name="Roux C."/>
            <person name="Martin F.M."/>
        </authorList>
    </citation>
    <scope>NUCLEOTIDE SEQUENCE [LARGE SCALE GENOMIC DNA]</scope>
    <source>
        <strain evidence="2 3">DAOM 227022</strain>
    </source>
</reference>
<feature type="region of interest" description="Disordered" evidence="1">
    <location>
        <begin position="37"/>
        <end position="60"/>
    </location>
</feature>
<dbReference type="EMBL" id="QKYT01001225">
    <property type="protein sequence ID" value="RIA79589.1"/>
    <property type="molecule type" value="Genomic_DNA"/>
</dbReference>
<evidence type="ECO:0000313" key="3">
    <source>
        <dbReference type="Proteomes" id="UP000265703"/>
    </source>
</evidence>
<dbReference type="AlphaFoldDB" id="A0A397S4E0"/>
<dbReference type="OrthoDB" id="2427863at2759"/>